<dbReference type="RefSeq" id="WP_377377334.1">
    <property type="nucleotide sequence ID" value="NZ_JBHSSW010000008.1"/>
</dbReference>
<organism evidence="2 3">
    <name type="scientific">Ponticaulis profundi</name>
    <dbReference type="NCBI Taxonomy" id="2665222"/>
    <lineage>
        <taxon>Bacteria</taxon>
        <taxon>Pseudomonadati</taxon>
        <taxon>Pseudomonadota</taxon>
        <taxon>Alphaproteobacteria</taxon>
        <taxon>Hyphomonadales</taxon>
        <taxon>Hyphomonadaceae</taxon>
        <taxon>Ponticaulis</taxon>
    </lineage>
</organism>
<dbReference type="EMBL" id="JBHSSW010000008">
    <property type="protein sequence ID" value="MFC6197849.1"/>
    <property type="molecule type" value="Genomic_DNA"/>
</dbReference>
<sequence>MTMMETTLQSSGKFPPDAQAFTSRFAEMAFKRYGFDNTAKKLARDIGVSHRTAEGWLSEGKAPHIDTFRSIIKSWGRDALLILFSPEIEDHAAQLEREAEEAEARARELKAKLAALRAERVHS</sequence>
<evidence type="ECO:0008006" key="4">
    <source>
        <dbReference type="Google" id="ProtNLM"/>
    </source>
</evidence>
<proteinExistence type="predicted"/>
<feature type="coiled-coil region" evidence="1">
    <location>
        <begin position="85"/>
        <end position="119"/>
    </location>
</feature>
<protein>
    <recommendedName>
        <fullName evidence="4">HTH cro/C1-type domain-containing protein</fullName>
    </recommendedName>
</protein>
<dbReference type="Proteomes" id="UP001596303">
    <property type="component" value="Unassembled WGS sequence"/>
</dbReference>
<evidence type="ECO:0000313" key="3">
    <source>
        <dbReference type="Proteomes" id="UP001596303"/>
    </source>
</evidence>
<keyword evidence="3" id="KW-1185">Reference proteome</keyword>
<gene>
    <name evidence="2" type="ORF">ACFQDM_07155</name>
</gene>
<evidence type="ECO:0000256" key="1">
    <source>
        <dbReference type="SAM" id="Coils"/>
    </source>
</evidence>
<accession>A0ABW1S8K0</accession>
<comment type="caution">
    <text evidence="2">The sequence shown here is derived from an EMBL/GenBank/DDBJ whole genome shotgun (WGS) entry which is preliminary data.</text>
</comment>
<reference evidence="3" key="1">
    <citation type="journal article" date="2019" name="Int. J. Syst. Evol. Microbiol.">
        <title>The Global Catalogue of Microorganisms (GCM) 10K type strain sequencing project: providing services to taxonomists for standard genome sequencing and annotation.</title>
        <authorList>
            <consortium name="The Broad Institute Genomics Platform"/>
            <consortium name="The Broad Institute Genome Sequencing Center for Infectious Disease"/>
            <person name="Wu L."/>
            <person name="Ma J."/>
        </authorList>
    </citation>
    <scope>NUCLEOTIDE SEQUENCE [LARGE SCALE GENOMIC DNA]</scope>
    <source>
        <strain evidence="3">CGMCC-1.15741</strain>
    </source>
</reference>
<evidence type="ECO:0000313" key="2">
    <source>
        <dbReference type="EMBL" id="MFC6197849.1"/>
    </source>
</evidence>
<name>A0ABW1S8K0_9PROT</name>
<keyword evidence="1" id="KW-0175">Coiled coil</keyword>